<dbReference type="EMBL" id="DF236968">
    <property type="protein sequence ID" value="GAQ78839.1"/>
    <property type="molecule type" value="Genomic_DNA"/>
</dbReference>
<evidence type="ECO:0000256" key="1">
    <source>
        <dbReference type="ARBA" id="ARBA00007197"/>
    </source>
</evidence>
<evidence type="ECO:0000313" key="7">
    <source>
        <dbReference type="EMBL" id="GAQ78839.1"/>
    </source>
</evidence>
<protein>
    <submittedName>
        <fullName evidence="7">Mitochondrial ribosomal protein L12</fullName>
    </submittedName>
</protein>
<dbReference type="InterPro" id="IPR008932">
    <property type="entry name" value="Ribosomal_bL12_oligo"/>
</dbReference>
<evidence type="ECO:0000313" key="8">
    <source>
        <dbReference type="Proteomes" id="UP000054558"/>
    </source>
</evidence>
<dbReference type="SUPFAM" id="SSF48300">
    <property type="entry name" value="Ribosomal protein L7/12, oligomerisation (N-terminal) domain"/>
    <property type="match status" value="1"/>
</dbReference>
<dbReference type="SUPFAM" id="SSF54736">
    <property type="entry name" value="ClpS-like"/>
    <property type="match status" value="1"/>
</dbReference>
<dbReference type="Proteomes" id="UP000054558">
    <property type="component" value="Unassembled WGS sequence"/>
</dbReference>
<dbReference type="PANTHER" id="PTHR45987">
    <property type="entry name" value="39S RIBOSOMAL PROTEIN L12"/>
    <property type="match status" value="1"/>
</dbReference>
<dbReference type="GO" id="GO:0005840">
    <property type="term" value="C:ribosome"/>
    <property type="evidence" value="ECO:0007669"/>
    <property type="project" value="UniProtKB-KW"/>
</dbReference>
<keyword evidence="2 7" id="KW-0689">Ribosomal protein</keyword>
<feature type="region of interest" description="Disordered" evidence="4">
    <location>
        <begin position="36"/>
        <end position="55"/>
    </location>
</feature>
<dbReference type="NCBIfam" id="TIGR00855">
    <property type="entry name" value="L12"/>
    <property type="match status" value="1"/>
</dbReference>
<proteinExistence type="inferred from homology"/>
<dbReference type="InterPro" id="IPR013823">
    <property type="entry name" value="Ribosomal_bL12_C"/>
</dbReference>
<dbReference type="OrthoDB" id="250175at2759"/>
<accession>A0A1Y1HNS7</accession>
<dbReference type="HAMAP" id="MF_00368">
    <property type="entry name" value="Ribosomal_bL12"/>
    <property type="match status" value="1"/>
</dbReference>
<name>A0A1Y1HNS7_KLENI</name>
<comment type="similarity">
    <text evidence="1">Belongs to the bacterial ribosomal protein bL12 family.</text>
</comment>
<dbReference type="STRING" id="105231.A0A1Y1HNS7"/>
<evidence type="ECO:0000256" key="2">
    <source>
        <dbReference type="ARBA" id="ARBA00022980"/>
    </source>
</evidence>
<dbReference type="InterPro" id="IPR036235">
    <property type="entry name" value="Ribosomal_bL12_oligo_N_sf"/>
</dbReference>
<dbReference type="AlphaFoldDB" id="A0A1Y1HNS7"/>
<dbReference type="GO" id="GO:1990904">
    <property type="term" value="C:ribonucleoprotein complex"/>
    <property type="evidence" value="ECO:0007669"/>
    <property type="project" value="UniProtKB-KW"/>
</dbReference>
<dbReference type="CDD" id="cd00387">
    <property type="entry name" value="Ribosomal_L7_L12"/>
    <property type="match status" value="1"/>
</dbReference>
<sequence>MIALRQASSRGLFTPQLWRPAWASVVNPDAAAALVAPDPAASETPSQSTETPAAAPVLDSLQSKPSRPLPSRHMASFLSSSFSAPHHRSVAHFHCTAYARAEAAEQRTPPSERVERIANDIVQLNLLEVADLSELLRAKLKITEMPMAAGMMGGGGGAAGPSGGAAAAAPEEAKEEKSVFDVKLEKFDAPNKIKIIKEVRGMTSLGLKEAKDLVEKAPVVIKAGVSKAEAEEIIKKLQAVGATSKME</sequence>
<dbReference type="FunFam" id="3.30.1390.10:FF:000001">
    <property type="entry name" value="50S ribosomal protein L7/L12"/>
    <property type="match status" value="1"/>
</dbReference>
<evidence type="ECO:0000256" key="4">
    <source>
        <dbReference type="SAM" id="MobiDB-lite"/>
    </source>
</evidence>
<dbReference type="Gene3D" id="3.30.1390.10">
    <property type="match status" value="1"/>
</dbReference>
<feature type="domain" description="Large ribosomal subunit protein bL12 C-terminal" evidence="5">
    <location>
        <begin position="180"/>
        <end position="245"/>
    </location>
</feature>
<feature type="domain" description="Large ribosomal subunit protein bL12 oligomerization" evidence="6">
    <location>
        <begin position="115"/>
        <end position="159"/>
    </location>
</feature>
<keyword evidence="3" id="KW-0687">Ribonucleoprotein</keyword>
<evidence type="ECO:0000256" key="3">
    <source>
        <dbReference type="ARBA" id="ARBA00023274"/>
    </source>
</evidence>
<dbReference type="PANTHER" id="PTHR45987:SF4">
    <property type="entry name" value="LARGE RIBOSOMAL SUBUNIT PROTEIN BL12M"/>
    <property type="match status" value="1"/>
</dbReference>
<dbReference type="InterPro" id="IPR000206">
    <property type="entry name" value="Ribosomal_bL12"/>
</dbReference>
<evidence type="ECO:0000259" key="5">
    <source>
        <dbReference type="Pfam" id="PF00542"/>
    </source>
</evidence>
<dbReference type="Pfam" id="PF00542">
    <property type="entry name" value="Ribosomal_L12"/>
    <property type="match status" value="1"/>
</dbReference>
<dbReference type="InterPro" id="IPR014719">
    <property type="entry name" value="Ribosomal_bL12_C/ClpS-like"/>
</dbReference>
<evidence type="ECO:0000259" key="6">
    <source>
        <dbReference type="Pfam" id="PF16320"/>
    </source>
</evidence>
<reference evidence="7 8" key="1">
    <citation type="journal article" date="2014" name="Nat. Commun.">
        <title>Klebsormidium flaccidum genome reveals primary factors for plant terrestrial adaptation.</title>
        <authorList>
            <person name="Hori K."/>
            <person name="Maruyama F."/>
            <person name="Fujisawa T."/>
            <person name="Togashi T."/>
            <person name="Yamamoto N."/>
            <person name="Seo M."/>
            <person name="Sato S."/>
            <person name="Yamada T."/>
            <person name="Mori H."/>
            <person name="Tajima N."/>
            <person name="Moriyama T."/>
            <person name="Ikeuchi M."/>
            <person name="Watanabe M."/>
            <person name="Wada H."/>
            <person name="Kobayashi K."/>
            <person name="Saito M."/>
            <person name="Masuda T."/>
            <person name="Sasaki-Sekimoto Y."/>
            <person name="Mashiguchi K."/>
            <person name="Awai K."/>
            <person name="Shimojima M."/>
            <person name="Masuda S."/>
            <person name="Iwai M."/>
            <person name="Nobusawa T."/>
            <person name="Narise T."/>
            <person name="Kondo S."/>
            <person name="Saito H."/>
            <person name="Sato R."/>
            <person name="Murakawa M."/>
            <person name="Ihara Y."/>
            <person name="Oshima-Yamada Y."/>
            <person name="Ohtaka K."/>
            <person name="Satoh M."/>
            <person name="Sonobe K."/>
            <person name="Ishii M."/>
            <person name="Ohtani R."/>
            <person name="Kanamori-Sato M."/>
            <person name="Honoki R."/>
            <person name="Miyazaki D."/>
            <person name="Mochizuki H."/>
            <person name="Umetsu J."/>
            <person name="Higashi K."/>
            <person name="Shibata D."/>
            <person name="Kamiya Y."/>
            <person name="Sato N."/>
            <person name="Nakamura Y."/>
            <person name="Tabata S."/>
            <person name="Ida S."/>
            <person name="Kurokawa K."/>
            <person name="Ohta H."/>
        </authorList>
    </citation>
    <scope>NUCLEOTIDE SEQUENCE [LARGE SCALE GENOMIC DNA]</scope>
    <source>
        <strain evidence="7 8">NIES-2285</strain>
    </source>
</reference>
<dbReference type="GO" id="GO:0003729">
    <property type="term" value="F:mRNA binding"/>
    <property type="evidence" value="ECO:0000318"/>
    <property type="project" value="GO_Central"/>
</dbReference>
<dbReference type="GO" id="GO:0006412">
    <property type="term" value="P:translation"/>
    <property type="evidence" value="ECO:0000318"/>
    <property type="project" value="GO_Central"/>
</dbReference>
<gene>
    <name evidence="7" type="ORF">KFL_000190560</name>
</gene>
<organism evidence="7 8">
    <name type="scientific">Klebsormidium nitens</name>
    <name type="common">Green alga</name>
    <name type="synonym">Ulothrix nitens</name>
    <dbReference type="NCBI Taxonomy" id="105231"/>
    <lineage>
        <taxon>Eukaryota</taxon>
        <taxon>Viridiplantae</taxon>
        <taxon>Streptophyta</taxon>
        <taxon>Klebsormidiophyceae</taxon>
        <taxon>Klebsormidiales</taxon>
        <taxon>Klebsormidiaceae</taxon>
        <taxon>Klebsormidium</taxon>
    </lineage>
</organism>
<keyword evidence="8" id="KW-1185">Reference proteome</keyword>
<dbReference type="GO" id="GO:0003735">
    <property type="term" value="F:structural constituent of ribosome"/>
    <property type="evidence" value="ECO:0000318"/>
    <property type="project" value="GO_Central"/>
</dbReference>
<dbReference type="GO" id="GO:0005737">
    <property type="term" value="C:cytoplasm"/>
    <property type="evidence" value="ECO:0007669"/>
    <property type="project" value="UniProtKB-ARBA"/>
</dbReference>
<dbReference type="Pfam" id="PF16320">
    <property type="entry name" value="Ribosomal_L12_N"/>
    <property type="match status" value="1"/>
</dbReference>